<dbReference type="PANTHER" id="PTHR12917:SF1">
    <property type="entry name" value="AT13091P"/>
    <property type="match status" value="1"/>
</dbReference>
<accession>A0AAD2CNB4</accession>
<feature type="domain" description="Aspartic peptidase DDI1-type" evidence="6">
    <location>
        <begin position="249"/>
        <end position="372"/>
    </location>
</feature>
<feature type="compositionally biased region" description="Basic and acidic residues" evidence="5">
    <location>
        <begin position="412"/>
        <end position="434"/>
    </location>
</feature>
<evidence type="ECO:0000313" key="7">
    <source>
        <dbReference type="EMBL" id="CAJ1930600.1"/>
    </source>
</evidence>
<comment type="caution">
    <text evidence="7">The sequence shown here is derived from an EMBL/GenBank/DDBJ whole genome shotgun (WGS) entry which is preliminary data.</text>
</comment>
<evidence type="ECO:0000259" key="6">
    <source>
        <dbReference type="Pfam" id="PF09668"/>
    </source>
</evidence>
<keyword evidence="8" id="KW-1185">Reference proteome</keyword>
<name>A0AAD2CNB4_9STRA</name>
<evidence type="ECO:0000313" key="8">
    <source>
        <dbReference type="Proteomes" id="UP001295423"/>
    </source>
</evidence>
<organism evidence="7 8">
    <name type="scientific">Cylindrotheca closterium</name>
    <dbReference type="NCBI Taxonomy" id="2856"/>
    <lineage>
        <taxon>Eukaryota</taxon>
        <taxon>Sar</taxon>
        <taxon>Stramenopiles</taxon>
        <taxon>Ochrophyta</taxon>
        <taxon>Bacillariophyta</taxon>
        <taxon>Bacillariophyceae</taxon>
        <taxon>Bacillariophycidae</taxon>
        <taxon>Bacillariales</taxon>
        <taxon>Bacillariaceae</taxon>
        <taxon>Cylindrotheca</taxon>
    </lineage>
</organism>
<gene>
    <name evidence="7" type="ORF">CYCCA115_LOCUS1995</name>
</gene>
<dbReference type="GO" id="GO:0006508">
    <property type="term" value="P:proteolysis"/>
    <property type="evidence" value="ECO:0007669"/>
    <property type="project" value="UniProtKB-KW"/>
</dbReference>
<feature type="region of interest" description="Disordered" evidence="5">
    <location>
        <begin position="393"/>
        <end position="434"/>
    </location>
</feature>
<keyword evidence="2" id="KW-0645">Protease</keyword>
<protein>
    <recommendedName>
        <fullName evidence="6">Aspartic peptidase DDI1-type domain-containing protein</fullName>
    </recommendedName>
</protein>
<dbReference type="Proteomes" id="UP001295423">
    <property type="component" value="Unassembled WGS sequence"/>
</dbReference>
<reference evidence="7" key="1">
    <citation type="submission" date="2023-08" db="EMBL/GenBank/DDBJ databases">
        <authorList>
            <person name="Audoor S."/>
            <person name="Bilcke G."/>
        </authorList>
    </citation>
    <scope>NUCLEOTIDE SEQUENCE</scope>
</reference>
<dbReference type="CDD" id="cd05479">
    <property type="entry name" value="RP_DDI"/>
    <property type="match status" value="1"/>
</dbReference>
<sequence>MSDITITLCNPQTGQSESIPVANTMTIGEVVEFGKALLGMDGNLIIAKDGKPLASTTQSLAQAGVANGDLLVVMPPAARRPAPAQAPAGGLDFSNLLESTSAPAPAAGGLNFSNLLGASSGNADNPSTVFYAGMNLQDAMDANPHPKAIVKLLQEQVNLFKELNFRNPVLAQKIKGLSYDEAVQVWREYVVKGSIKTSFAISQSLNKEKDFTKRLRENPNDTEAKEYFDKKKKEREVDEQYRQVMQEYPESMGRVLMLYIDAKINEHPIQAFVDSGAQSTIMSKKMARNCGILDLVDTRFAGVAMGVGTGKILGRIHMVQLQIGHIHFPCSVTVMDDATMPMAGGDKDKAKPQDMDFLLGLDMLKRHTCSIDLTQGKLKFRLSPTEYLETPFLHEKDLDQSKGGTKGFDATKSNEELLKAQQKHDKDDSNKMEE</sequence>
<evidence type="ECO:0000256" key="3">
    <source>
        <dbReference type="ARBA" id="ARBA00022750"/>
    </source>
</evidence>
<keyword evidence="4" id="KW-0378">Hydrolase</keyword>
<evidence type="ECO:0000256" key="5">
    <source>
        <dbReference type="SAM" id="MobiDB-lite"/>
    </source>
</evidence>
<evidence type="ECO:0000256" key="4">
    <source>
        <dbReference type="ARBA" id="ARBA00022801"/>
    </source>
</evidence>
<dbReference type="AlphaFoldDB" id="A0AAD2CNB4"/>
<comment type="similarity">
    <text evidence="1">Belongs to the DDI1 family.</text>
</comment>
<proteinExistence type="inferred from homology"/>
<evidence type="ECO:0000256" key="2">
    <source>
        <dbReference type="ARBA" id="ARBA00022670"/>
    </source>
</evidence>
<dbReference type="PANTHER" id="PTHR12917">
    <property type="entry name" value="ASPARTYL PROTEASE DDI-RELATED"/>
    <property type="match status" value="1"/>
</dbReference>
<keyword evidence="3" id="KW-0064">Aspartyl protease</keyword>
<dbReference type="EMBL" id="CAKOGP040000113">
    <property type="protein sequence ID" value="CAJ1930600.1"/>
    <property type="molecule type" value="Genomic_DNA"/>
</dbReference>
<evidence type="ECO:0000256" key="1">
    <source>
        <dbReference type="ARBA" id="ARBA00009136"/>
    </source>
</evidence>
<dbReference type="InterPro" id="IPR021109">
    <property type="entry name" value="Peptidase_aspartic_dom_sf"/>
</dbReference>
<dbReference type="InterPro" id="IPR019103">
    <property type="entry name" value="Peptidase_aspartic_DDI1-type"/>
</dbReference>
<dbReference type="GO" id="GO:0004190">
    <property type="term" value="F:aspartic-type endopeptidase activity"/>
    <property type="evidence" value="ECO:0007669"/>
    <property type="project" value="UniProtKB-KW"/>
</dbReference>
<dbReference type="Pfam" id="PF09668">
    <property type="entry name" value="Asp_protease"/>
    <property type="match status" value="1"/>
</dbReference>
<dbReference type="Gene3D" id="2.40.70.10">
    <property type="entry name" value="Acid Proteases"/>
    <property type="match status" value="1"/>
</dbReference>
<dbReference type="SUPFAM" id="SSF50630">
    <property type="entry name" value="Acid proteases"/>
    <property type="match status" value="1"/>
</dbReference>